<organism evidence="5 6">
    <name type="scientific">Trichomonascus ciferrii</name>
    <dbReference type="NCBI Taxonomy" id="44093"/>
    <lineage>
        <taxon>Eukaryota</taxon>
        <taxon>Fungi</taxon>
        <taxon>Dikarya</taxon>
        <taxon>Ascomycota</taxon>
        <taxon>Saccharomycotina</taxon>
        <taxon>Dipodascomycetes</taxon>
        <taxon>Dipodascales</taxon>
        <taxon>Trichomonascaceae</taxon>
        <taxon>Trichomonascus</taxon>
        <taxon>Trichomonascus ciferrii complex</taxon>
    </lineage>
</organism>
<feature type="transmembrane region" description="Helical" evidence="3">
    <location>
        <begin position="46"/>
        <end position="63"/>
    </location>
</feature>
<dbReference type="InterPro" id="IPR024338">
    <property type="entry name" value="MID1/Yam8"/>
</dbReference>
<dbReference type="Gene3D" id="1.10.2000.10">
    <property type="entry name" value="Frizzled cysteine-rich domain"/>
    <property type="match status" value="1"/>
</dbReference>
<evidence type="ECO:0000313" key="6">
    <source>
        <dbReference type="Proteomes" id="UP000761534"/>
    </source>
</evidence>
<gene>
    <name evidence="5" type="ORF">TRICI_006454</name>
</gene>
<feature type="region of interest" description="Disordered" evidence="2">
    <location>
        <begin position="96"/>
        <end position="142"/>
    </location>
</feature>
<dbReference type="InterPro" id="IPR020067">
    <property type="entry name" value="Frizzled_dom"/>
</dbReference>
<reference evidence="5" key="1">
    <citation type="journal article" date="2019" name="G3 (Bethesda)">
        <title>Genome Assemblies of Two Rare Opportunistic Yeast Pathogens: Diutina rugosa (syn. Candida rugosa) and Trichomonascus ciferrii (syn. Candida ciferrii).</title>
        <authorList>
            <person name="Mixao V."/>
            <person name="Saus E."/>
            <person name="Hansen A.P."/>
            <person name="Lass-Florl C."/>
            <person name="Gabaldon T."/>
        </authorList>
    </citation>
    <scope>NUCLEOTIDE SEQUENCE</scope>
    <source>
        <strain evidence="5">CBS 4856</strain>
    </source>
</reference>
<feature type="transmembrane region" description="Helical" evidence="3">
    <location>
        <begin position="555"/>
        <end position="583"/>
    </location>
</feature>
<dbReference type="GO" id="GO:0098703">
    <property type="term" value="P:calcium ion import across plasma membrane"/>
    <property type="evidence" value="ECO:0007669"/>
    <property type="project" value="InterPro"/>
</dbReference>
<dbReference type="PANTHER" id="PTHR39142">
    <property type="entry name" value="MID1P"/>
    <property type="match status" value="1"/>
</dbReference>
<keyword evidence="3" id="KW-0812">Transmembrane</keyword>
<keyword evidence="3" id="KW-0472">Membrane</keyword>
<dbReference type="InterPro" id="IPR036790">
    <property type="entry name" value="Frizzled_dom_sf"/>
</dbReference>
<accession>A0A642UH76</accession>
<evidence type="ECO:0000313" key="5">
    <source>
        <dbReference type="EMBL" id="KAA8898871.1"/>
    </source>
</evidence>
<dbReference type="GO" id="GO:0005262">
    <property type="term" value="F:calcium channel activity"/>
    <property type="evidence" value="ECO:0007669"/>
    <property type="project" value="InterPro"/>
</dbReference>
<dbReference type="Proteomes" id="UP000761534">
    <property type="component" value="Unassembled WGS sequence"/>
</dbReference>
<name>A0A642UH76_9ASCO</name>
<dbReference type="PANTHER" id="PTHR39142:SF1">
    <property type="entry name" value="AEL197CP"/>
    <property type="match status" value="1"/>
</dbReference>
<keyword evidence="1" id="KW-1015">Disulfide bond</keyword>
<dbReference type="VEuPathDB" id="FungiDB:TRICI_006454"/>
<evidence type="ECO:0000256" key="2">
    <source>
        <dbReference type="SAM" id="MobiDB-lite"/>
    </source>
</evidence>
<keyword evidence="6" id="KW-1185">Reference proteome</keyword>
<dbReference type="AlphaFoldDB" id="A0A642UH76"/>
<dbReference type="OrthoDB" id="5405745at2759"/>
<evidence type="ECO:0000256" key="1">
    <source>
        <dbReference type="ARBA" id="ARBA00023157"/>
    </source>
</evidence>
<dbReference type="EMBL" id="SWFS01000535">
    <property type="protein sequence ID" value="KAA8898871.1"/>
    <property type="molecule type" value="Genomic_DNA"/>
</dbReference>
<dbReference type="PROSITE" id="PS50038">
    <property type="entry name" value="FZ"/>
    <property type="match status" value="1"/>
</dbReference>
<evidence type="ECO:0000259" key="4">
    <source>
        <dbReference type="PROSITE" id="PS50038"/>
    </source>
</evidence>
<keyword evidence="3" id="KW-1133">Transmembrane helix</keyword>
<sequence length="584" mass="65329">MRRGFGLTQKVRAKREWIFNGHKSREVRYCVDFEDINGVYDTMKRGIVCLFIVALVFLVSFGQCESTREGLDPFYLAGRRLFESILGRQGVLNEGKTNEKRDLFPRPPATTTVSRTPSSTIWHLHPTKTTGMNTGAPTPISSNKPIRFQINPGEVHKYELSGFNLSGDHTNLYTTINVCSEPQSETLFGKGGPNGLLLYASNENDTDEHLPGIETQFGFANVTLLQLNNTYGIAMVVAPDLDDAQGNWTYEIGMSTVGPIHSVNSHPNLYLVDTDFANALFVTGNLTENRNVSDYDIYIYSATNSINRRLMGSYCALSTHGALLNTKNTNVSTTTRGPGKTKGQFFVHSLNKSTNYFAYLTQPNINMEGGVVFHSVNYSTKAEQNCQLVFDLEFCADVAFAVPGNASMFEPPELGHFYDEMARHRYTNFSRSLENVACNATDENRYSLMRNCDNCADSYKQWLCAVTIPRCTDYTLNHTFLRPVKAGQSRNPEVNKVIRPGKYKEIMPCADLCYRIVQDCDPSFAFQCPKKGRGLENSYGEYSDNGDISCSYPGAVYFLSAAHHITAGHFLSLLLFAISLFILW</sequence>
<dbReference type="Pfam" id="PF12929">
    <property type="entry name" value="Mid1"/>
    <property type="match status" value="1"/>
</dbReference>
<comment type="caution">
    <text evidence="5">The sequence shown here is derived from an EMBL/GenBank/DDBJ whole genome shotgun (WGS) entry which is preliminary data.</text>
</comment>
<feature type="compositionally biased region" description="Polar residues" evidence="2">
    <location>
        <begin position="109"/>
        <end position="142"/>
    </location>
</feature>
<evidence type="ECO:0000256" key="3">
    <source>
        <dbReference type="SAM" id="Phobius"/>
    </source>
</evidence>
<proteinExistence type="predicted"/>
<protein>
    <recommendedName>
        <fullName evidence="4">FZ domain-containing protein</fullName>
    </recommendedName>
</protein>
<feature type="domain" description="FZ" evidence="4">
    <location>
        <begin position="381"/>
        <end position="522"/>
    </location>
</feature>